<dbReference type="EMBL" id="JAADJZ010000020">
    <property type="protein sequence ID" value="KAF2868229.1"/>
    <property type="molecule type" value="Genomic_DNA"/>
</dbReference>
<evidence type="ECO:0000259" key="1">
    <source>
        <dbReference type="Pfam" id="PF20233"/>
    </source>
</evidence>
<dbReference type="Proteomes" id="UP000481861">
    <property type="component" value="Unassembled WGS sequence"/>
</dbReference>
<dbReference type="AlphaFoldDB" id="A0A7C8I1D5"/>
<evidence type="ECO:0000313" key="3">
    <source>
        <dbReference type="Proteomes" id="UP000481861"/>
    </source>
</evidence>
<feature type="domain" description="DUF6590" evidence="1">
    <location>
        <begin position="2"/>
        <end position="111"/>
    </location>
</feature>
<dbReference type="InterPro" id="IPR046497">
    <property type="entry name" value="DUF6590"/>
</dbReference>
<dbReference type="Pfam" id="PF20233">
    <property type="entry name" value="DUF6590"/>
    <property type="match status" value="1"/>
</dbReference>
<gene>
    <name evidence="2" type="ORF">BDV95DRAFT_500966</name>
</gene>
<keyword evidence="3" id="KW-1185">Reference proteome</keyword>
<dbReference type="PANTHER" id="PTHR35391:SF5">
    <property type="entry name" value="DUF6590 DOMAIN-CONTAINING PROTEIN"/>
    <property type="match status" value="1"/>
</dbReference>
<dbReference type="OrthoDB" id="3559580at2759"/>
<comment type="caution">
    <text evidence="2">The sequence shown here is derived from an EMBL/GenBank/DDBJ whole genome shotgun (WGS) entry which is preliminary data.</text>
</comment>
<protein>
    <recommendedName>
        <fullName evidence="1">DUF6590 domain-containing protein</fullName>
    </recommendedName>
</protein>
<dbReference type="PANTHER" id="PTHR35391">
    <property type="entry name" value="C2H2-TYPE DOMAIN-CONTAINING PROTEIN-RELATED"/>
    <property type="match status" value="1"/>
</dbReference>
<evidence type="ECO:0000313" key="2">
    <source>
        <dbReference type="EMBL" id="KAF2868229.1"/>
    </source>
</evidence>
<proteinExistence type="predicted"/>
<accession>A0A7C8I1D5</accession>
<name>A0A7C8I1D5_9PLEO</name>
<reference evidence="2 3" key="1">
    <citation type="submission" date="2020-01" db="EMBL/GenBank/DDBJ databases">
        <authorList>
            <consortium name="DOE Joint Genome Institute"/>
            <person name="Haridas S."/>
            <person name="Albert R."/>
            <person name="Binder M."/>
            <person name="Bloem J."/>
            <person name="Labutti K."/>
            <person name="Salamov A."/>
            <person name="Andreopoulos B."/>
            <person name="Baker S.E."/>
            <person name="Barry K."/>
            <person name="Bills G."/>
            <person name="Bluhm B.H."/>
            <person name="Cannon C."/>
            <person name="Castanera R."/>
            <person name="Culley D.E."/>
            <person name="Daum C."/>
            <person name="Ezra D."/>
            <person name="Gonzalez J.B."/>
            <person name="Henrissat B."/>
            <person name="Kuo A."/>
            <person name="Liang C."/>
            <person name="Lipzen A."/>
            <person name="Lutzoni F."/>
            <person name="Magnuson J."/>
            <person name="Mondo S."/>
            <person name="Nolan M."/>
            <person name="Ohm R."/>
            <person name="Pangilinan J."/>
            <person name="Park H.-J.H."/>
            <person name="Ramirez L."/>
            <person name="Alfaro M."/>
            <person name="Sun H."/>
            <person name="Tritt A."/>
            <person name="Yoshinaga Y."/>
            <person name="Zwiers L.-H.L."/>
            <person name="Turgeon B.G."/>
            <person name="Goodwin S.B."/>
            <person name="Spatafora J.W."/>
            <person name="Crous P.W."/>
            <person name="Grigoriev I.V."/>
        </authorList>
    </citation>
    <scope>NUCLEOTIDE SEQUENCE [LARGE SCALE GENOMIC DNA]</scope>
    <source>
        <strain evidence="2 3">CBS 611.86</strain>
    </source>
</reference>
<sequence>MAYSQIRRFVVVRSMVQFCYACPVFTYSGRATLKQGVRPREHAVIYTAGSQISLLPGETGITKDSIAVDSAPSVPPLNKCSRLYFGIHHPIQYNVKVKDLGMVSDNDIPKMIGYWREELQNVISSQ</sequence>
<organism evidence="2 3">
    <name type="scientific">Massariosphaeria phaeospora</name>
    <dbReference type="NCBI Taxonomy" id="100035"/>
    <lineage>
        <taxon>Eukaryota</taxon>
        <taxon>Fungi</taxon>
        <taxon>Dikarya</taxon>
        <taxon>Ascomycota</taxon>
        <taxon>Pezizomycotina</taxon>
        <taxon>Dothideomycetes</taxon>
        <taxon>Pleosporomycetidae</taxon>
        <taxon>Pleosporales</taxon>
        <taxon>Pleosporales incertae sedis</taxon>
        <taxon>Massariosphaeria</taxon>
    </lineage>
</organism>